<proteinExistence type="predicted"/>
<protein>
    <submittedName>
        <fullName evidence="1">Uncharacterized protein</fullName>
    </submittedName>
</protein>
<reference evidence="1 2" key="1">
    <citation type="journal article" date="2019" name="Sci. Rep.">
        <title>Orb-weaving spider Araneus ventricosus genome elucidates the spidroin gene catalogue.</title>
        <authorList>
            <person name="Kono N."/>
            <person name="Nakamura H."/>
            <person name="Ohtoshi R."/>
            <person name="Moran D.A.P."/>
            <person name="Shinohara A."/>
            <person name="Yoshida Y."/>
            <person name="Fujiwara M."/>
            <person name="Mori M."/>
            <person name="Tomita M."/>
            <person name="Arakawa K."/>
        </authorList>
    </citation>
    <scope>NUCLEOTIDE SEQUENCE [LARGE SCALE GENOMIC DNA]</scope>
</reference>
<dbReference type="AlphaFoldDB" id="A0A4Y2GFS6"/>
<sequence length="124" mass="14216">MERDPQWLLNVLWIGEAHFSLHGDVNTQNSRICAMLNPREYLTKPLLSPHVTVKCGFTTSFILGPFFFEEHCPVSSWKTCTLTAKRYVALLRDHVVRYLSSPSCRMVPRPTLHVNSGCSCFNFN</sequence>
<dbReference type="EMBL" id="BGPR01001313">
    <property type="protein sequence ID" value="GBM50874.1"/>
    <property type="molecule type" value="Genomic_DNA"/>
</dbReference>
<evidence type="ECO:0000313" key="1">
    <source>
        <dbReference type="EMBL" id="GBM50874.1"/>
    </source>
</evidence>
<gene>
    <name evidence="1" type="ORF">AVEN_178143_1</name>
</gene>
<dbReference type="OrthoDB" id="6432521at2759"/>
<comment type="caution">
    <text evidence="1">The sequence shown here is derived from an EMBL/GenBank/DDBJ whole genome shotgun (WGS) entry which is preliminary data.</text>
</comment>
<dbReference type="Proteomes" id="UP000499080">
    <property type="component" value="Unassembled WGS sequence"/>
</dbReference>
<evidence type="ECO:0000313" key="2">
    <source>
        <dbReference type="Proteomes" id="UP000499080"/>
    </source>
</evidence>
<name>A0A4Y2GFS6_ARAVE</name>
<accession>A0A4Y2GFS6</accession>
<organism evidence="1 2">
    <name type="scientific">Araneus ventricosus</name>
    <name type="common">Orbweaver spider</name>
    <name type="synonym">Epeira ventricosa</name>
    <dbReference type="NCBI Taxonomy" id="182803"/>
    <lineage>
        <taxon>Eukaryota</taxon>
        <taxon>Metazoa</taxon>
        <taxon>Ecdysozoa</taxon>
        <taxon>Arthropoda</taxon>
        <taxon>Chelicerata</taxon>
        <taxon>Arachnida</taxon>
        <taxon>Araneae</taxon>
        <taxon>Araneomorphae</taxon>
        <taxon>Entelegynae</taxon>
        <taxon>Araneoidea</taxon>
        <taxon>Araneidae</taxon>
        <taxon>Araneus</taxon>
    </lineage>
</organism>
<keyword evidence="2" id="KW-1185">Reference proteome</keyword>